<dbReference type="PANTHER" id="PTHR46406:SF1">
    <property type="entry name" value="NITRIC OXIDE-ASSOCIATED PROTEIN 1"/>
    <property type="match status" value="1"/>
</dbReference>
<reference evidence="5" key="1">
    <citation type="submission" date="2014-05" db="EMBL/GenBank/DDBJ databases">
        <title>The genome and life-stage specific transcriptomes of Globodera pallida elucidate key aspects of plant parasitism by a cyst nematode.</title>
        <authorList>
            <person name="Cotton J.A."/>
            <person name="Lilley C.J."/>
            <person name="Jones L.M."/>
            <person name="Kikuchi T."/>
            <person name="Reid A.J."/>
            <person name="Thorpe P."/>
            <person name="Tsai I.J."/>
            <person name="Beasley H."/>
            <person name="Blok V."/>
            <person name="Cock P.J.A."/>
            <person name="Van den Akker S.E."/>
            <person name="Holroyd N."/>
            <person name="Hunt M."/>
            <person name="Mantelin S."/>
            <person name="Naghra H."/>
            <person name="Pain A."/>
            <person name="Palomares-Rius J.E."/>
            <person name="Zarowiecki M."/>
            <person name="Berriman M."/>
            <person name="Jones J.T."/>
            <person name="Urwin P.E."/>
        </authorList>
    </citation>
    <scope>NUCLEOTIDE SEQUENCE [LARGE SCALE GENOMIC DNA]</scope>
    <source>
        <strain evidence="5">Lindley</strain>
    </source>
</reference>
<evidence type="ECO:0000313" key="6">
    <source>
        <dbReference type="WBParaSite" id="GPLIN_000003300"/>
    </source>
</evidence>
<feature type="transmembrane region" description="Helical" evidence="2">
    <location>
        <begin position="601"/>
        <end position="621"/>
    </location>
</feature>
<dbReference type="PROSITE" id="PS50195">
    <property type="entry name" value="PX"/>
    <property type="match status" value="1"/>
</dbReference>
<dbReference type="InterPro" id="IPR036871">
    <property type="entry name" value="PX_dom_sf"/>
</dbReference>
<dbReference type="InterPro" id="IPR052807">
    <property type="entry name" value="Mito_transl_resp_regulator"/>
</dbReference>
<dbReference type="InterPro" id="IPR036305">
    <property type="entry name" value="RGS_sf"/>
</dbReference>
<evidence type="ECO:0000259" key="4">
    <source>
        <dbReference type="PROSITE" id="PS51207"/>
    </source>
</evidence>
<feature type="region of interest" description="Disordered" evidence="1">
    <location>
        <begin position="1488"/>
        <end position="1526"/>
    </location>
</feature>
<accession>A0A183BHF5</accession>
<evidence type="ECO:0000259" key="3">
    <source>
        <dbReference type="PROSITE" id="PS50195"/>
    </source>
</evidence>
<evidence type="ECO:0000313" key="5">
    <source>
        <dbReference type="Proteomes" id="UP000050741"/>
    </source>
</evidence>
<proteinExistence type="predicted"/>
<feature type="domain" description="PXA" evidence="4">
    <location>
        <begin position="716"/>
        <end position="930"/>
    </location>
</feature>
<evidence type="ECO:0000256" key="2">
    <source>
        <dbReference type="SAM" id="Phobius"/>
    </source>
</evidence>
<dbReference type="InterPro" id="IPR001683">
    <property type="entry name" value="PX_dom"/>
</dbReference>
<keyword evidence="5" id="KW-1185">Reference proteome</keyword>
<protein>
    <submittedName>
        <fullName evidence="6">G domain-containing protein</fullName>
    </submittedName>
</protein>
<feature type="transmembrane region" description="Helical" evidence="2">
    <location>
        <begin position="628"/>
        <end position="647"/>
    </location>
</feature>
<dbReference type="SUPFAM" id="SSF48097">
    <property type="entry name" value="Regulator of G-protein signaling, RGS"/>
    <property type="match status" value="1"/>
</dbReference>
<feature type="transmembrane region" description="Helical" evidence="2">
    <location>
        <begin position="1618"/>
        <end position="1642"/>
    </location>
</feature>
<feature type="domain" description="PX" evidence="3">
    <location>
        <begin position="1250"/>
        <end position="1416"/>
    </location>
</feature>
<dbReference type="WBParaSite" id="GPLIN_000003300">
    <property type="protein sequence ID" value="GPLIN_000003300"/>
    <property type="gene ID" value="GPLIN_000003300"/>
</dbReference>
<dbReference type="InterPro" id="IPR003114">
    <property type="entry name" value="Phox_assoc"/>
</dbReference>
<dbReference type="Gene3D" id="3.30.1520.10">
    <property type="entry name" value="Phox-like domain"/>
    <property type="match status" value="1"/>
</dbReference>
<dbReference type="PROSITE" id="PS51207">
    <property type="entry name" value="PXA"/>
    <property type="match status" value="1"/>
</dbReference>
<dbReference type="Gene3D" id="3.40.50.300">
    <property type="entry name" value="P-loop containing nucleotide triphosphate hydrolases"/>
    <property type="match status" value="1"/>
</dbReference>
<name>A0A183BHF5_GLOPA</name>
<dbReference type="InterPro" id="IPR027417">
    <property type="entry name" value="P-loop_NTPase"/>
</dbReference>
<dbReference type="SUPFAM" id="SSF52540">
    <property type="entry name" value="P-loop containing nucleoside triphosphate hydrolases"/>
    <property type="match status" value="1"/>
</dbReference>
<feature type="compositionally biased region" description="Polar residues" evidence="1">
    <location>
        <begin position="1488"/>
        <end position="1508"/>
    </location>
</feature>
<dbReference type="GO" id="GO:0035091">
    <property type="term" value="F:phosphatidylinositol binding"/>
    <property type="evidence" value="ECO:0007669"/>
    <property type="project" value="InterPro"/>
</dbReference>
<dbReference type="SUPFAM" id="SSF64268">
    <property type="entry name" value="PX domain"/>
    <property type="match status" value="1"/>
</dbReference>
<dbReference type="SMART" id="SM00313">
    <property type="entry name" value="PXA"/>
    <property type="match status" value="1"/>
</dbReference>
<dbReference type="Proteomes" id="UP000050741">
    <property type="component" value="Unassembled WGS sequence"/>
</dbReference>
<reference evidence="6" key="2">
    <citation type="submission" date="2016-06" db="UniProtKB">
        <authorList>
            <consortium name="WormBaseParasite"/>
        </authorList>
    </citation>
    <scope>IDENTIFICATION</scope>
</reference>
<keyword evidence="2" id="KW-0472">Membrane</keyword>
<keyword evidence="2" id="KW-0812">Transmembrane</keyword>
<dbReference type="Gene3D" id="1.10.167.10">
    <property type="entry name" value="Regulator of G-protein Signalling 4, domain 2"/>
    <property type="match status" value="1"/>
</dbReference>
<dbReference type="InterPro" id="IPR044926">
    <property type="entry name" value="RGS_subdomain_2"/>
</dbReference>
<sequence>MTLADSKCAGCGANFHCVNPSLPGFVPFEIYREVERNAKRLPMYQRTDHVCRRCYLIKEHNFLLNLNVSPVDYVSMMGHLKLVQEALILLIVDMTDLEASINRELPKIIGTNKPMIVIGNKIDLLPPGHRKGYLRHFLACLKAAVHSAGYTAQFNILKFLLLSAKTGFGVEDLITNIYQKWISPRGAIRSDIYMVGATNAGKSTLFNTFLQSDLCKVRAMDLVERVTTSIWPGTTLSLLKFPIMSPSSHQLEIRRRRLLVMQNWAKKSLMRKSAFGVTKHPKYVVLQGIIGSSFKEWEEEKQPVSVDKTIKYFEGELDNIEDIEQVEGTVTKKPGMNLNDHNFRRGNWCFDTPGTVNNDQVLDLFTLDELINVVPRAIIIPRVLDLFTLDELINVVPRAIIIPRVFTLQLHHSLLIGGVARLDLLEIGTIKAQMPTVFVTVFASNRLKKNVTATTLVDKYLHTFNGDSSLGAPIGGPKRLDKFPKLEAREFDVLNVAGLDEEAGFADVVFSSIGWMLITSRAESVKIRAWTPAAKGLMVRQPPLLPCAANYRGQRVPGTASYRTRPLRDSETFSGTQRRMSQPQINRQPQKQQRCGDDGHLLLAFGGVVFCLFIALWAAGIDIALPSALFISALLGFLFASVLMHNAHLCFCLQIVLAQLFELLPTDDALSNVANCEQSAETGQNKETEEKQNSDNLLALETTNYIAPPWERIRINAQLNRELEELFETLLDCYVSSWYTDLISTDTAFLLEVRHLIRHSSAKLINRLIGVDLHSLFINDLFPLVLAHVERICRLTNAICRHENRLEIAQMPASLIEYKVLDRWSDDFHWAMRSPANCDAYMRTVADLLIRQFVDDIRIGGCFVDEEHAKILSTNGGAAISSTAAKWSCHSSRHFLRELLFSSVLVPAMDFVADPDSLNRLTLNKLNDDYGGGGAEYSTLAAVVPDEQESLQRDLSPVWQEPFLARFVEPYYTNMPDSLLGLKLNDLVENQYLTKLFEMYLRDLNGPTHLLDCFVQARDIHLRIQTLNSAKFGVNSENQGYQRESSEICFDAWQLFSTFVHSNGPNRIPLDGRIEAEFSAVLESNGSGISEGVQEVDQPQHKQQQQKVCILKPLEKVIEAIYQQAYANLQYNYVIPFWQSENYLGYLCGAPPDVDELISGPSDDCPSSRRVPTKIPEGSFSLAQFRKKLFNFITPTKDIPSSSASSLFHQSSFSSMTAIETLGGTFASAEIDLDCAGTIAMADLSRDMAKWSVTIDGVAQRRANQQTVYHIYLLSVERNDLPDECFTTTKVPSRMPSASSAAEEVDEDFDDADNFQEEEEEDLPKVWTVGHRCEEFFALEDRLREHCGNTFRLGNSNTLPDRKTTLQMLQNGRNNRALMETYRIHFERFLHQLLQQPNMKRSDLLYIFLTSEENSTGLFELATSGDSGGGSGGWRSGTATNFLPDLNPIRAMRKVGGKERGQNLKPFILNLLANTLAPPMRQNLTPMMTMQQRSSEQSYQSGDTTSIKSEAATARSSDGGRRSVSVCSNSKPCLISAYNFPGKSENSSSSDDYQHPHSEFGTRNFYDLFLFFSLRLGLIARFPIWLEALLCSLRTFKICLCEGNYCNGAGRLKSPPSLLLMVSALLLVVAAVSVSSLCGVSMPPLNDDDDGLMRAEDRACAERPELHAPRPDRQFSPLCCSYRL</sequence>
<feature type="region of interest" description="Disordered" evidence="1">
    <location>
        <begin position="572"/>
        <end position="592"/>
    </location>
</feature>
<dbReference type="CDD" id="cd01855">
    <property type="entry name" value="YqeH"/>
    <property type="match status" value="1"/>
</dbReference>
<dbReference type="Pfam" id="PF00787">
    <property type="entry name" value="PX"/>
    <property type="match status" value="1"/>
</dbReference>
<evidence type="ECO:0000256" key="1">
    <source>
        <dbReference type="SAM" id="MobiDB-lite"/>
    </source>
</evidence>
<organism evidence="5 6">
    <name type="scientific">Globodera pallida</name>
    <name type="common">Potato cyst nematode worm</name>
    <name type="synonym">Heterodera pallida</name>
    <dbReference type="NCBI Taxonomy" id="36090"/>
    <lineage>
        <taxon>Eukaryota</taxon>
        <taxon>Metazoa</taxon>
        <taxon>Ecdysozoa</taxon>
        <taxon>Nematoda</taxon>
        <taxon>Chromadorea</taxon>
        <taxon>Rhabditida</taxon>
        <taxon>Tylenchina</taxon>
        <taxon>Tylenchomorpha</taxon>
        <taxon>Tylenchoidea</taxon>
        <taxon>Heteroderidae</taxon>
        <taxon>Heteroderinae</taxon>
        <taxon>Globodera</taxon>
    </lineage>
</organism>
<dbReference type="PANTHER" id="PTHR46406">
    <property type="entry name" value="NITRIC OXIDE-ASSOCIATED PROTEIN 1"/>
    <property type="match status" value="1"/>
</dbReference>
<feature type="compositionally biased region" description="Polar residues" evidence="1">
    <location>
        <begin position="572"/>
        <end position="581"/>
    </location>
</feature>
<dbReference type="Pfam" id="PF02194">
    <property type="entry name" value="PXA"/>
    <property type="match status" value="1"/>
</dbReference>
<feature type="compositionally biased region" description="Low complexity" evidence="1">
    <location>
        <begin position="582"/>
        <end position="592"/>
    </location>
</feature>
<keyword evidence="2" id="KW-1133">Transmembrane helix</keyword>